<protein>
    <submittedName>
        <fullName evidence="1">SET-domain containing protein lysinemethyltransferase family protein</fullName>
    </submittedName>
</protein>
<reference evidence="2" key="1">
    <citation type="journal article" date="2019" name="Curr. Biol.">
        <title>Genome Sequence of Striga asiatica Provides Insight into the Evolution of Plant Parasitism.</title>
        <authorList>
            <person name="Yoshida S."/>
            <person name="Kim S."/>
            <person name="Wafula E.K."/>
            <person name="Tanskanen J."/>
            <person name="Kim Y.M."/>
            <person name="Honaas L."/>
            <person name="Yang Z."/>
            <person name="Spallek T."/>
            <person name="Conn C.E."/>
            <person name="Ichihashi Y."/>
            <person name="Cheong K."/>
            <person name="Cui S."/>
            <person name="Der J.P."/>
            <person name="Gundlach H."/>
            <person name="Jiao Y."/>
            <person name="Hori C."/>
            <person name="Ishida J.K."/>
            <person name="Kasahara H."/>
            <person name="Kiba T."/>
            <person name="Kim M.S."/>
            <person name="Koo N."/>
            <person name="Laohavisit A."/>
            <person name="Lee Y.H."/>
            <person name="Lumba S."/>
            <person name="McCourt P."/>
            <person name="Mortimer J.C."/>
            <person name="Mutuku J.M."/>
            <person name="Nomura T."/>
            <person name="Sasaki-Sekimoto Y."/>
            <person name="Seto Y."/>
            <person name="Wang Y."/>
            <person name="Wakatake T."/>
            <person name="Sakakibara H."/>
            <person name="Demura T."/>
            <person name="Yamaguchi S."/>
            <person name="Yoneyama K."/>
            <person name="Manabe R.I."/>
            <person name="Nelson D.C."/>
            <person name="Schulman A.H."/>
            <person name="Timko M.P."/>
            <person name="dePamphilis C.W."/>
            <person name="Choi D."/>
            <person name="Shirasu K."/>
        </authorList>
    </citation>
    <scope>NUCLEOTIDE SEQUENCE [LARGE SCALE GENOMIC DNA]</scope>
    <source>
        <strain evidence="2">cv. UVA1</strain>
    </source>
</reference>
<dbReference type="AlphaFoldDB" id="A0A5A7RFF9"/>
<dbReference type="EMBL" id="BKCP01012292">
    <property type="protein sequence ID" value="GER55921.1"/>
    <property type="molecule type" value="Genomic_DNA"/>
</dbReference>
<evidence type="ECO:0000313" key="1">
    <source>
        <dbReference type="EMBL" id="GER55921.1"/>
    </source>
</evidence>
<organism evidence="1 2">
    <name type="scientific">Striga asiatica</name>
    <name type="common">Asiatic witchweed</name>
    <name type="synonym">Buchnera asiatica</name>
    <dbReference type="NCBI Taxonomy" id="4170"/>
    <lineage>
        <taxon>Eukaryota</taxon>
        <taxon>Viridiplantae</taxon>
        <taxon>Streptophyta</taxon>
        <taxon>Embryophyta</taxon>
        <taxon>Tracheophyta</taxon>
        <taxon>Spermatophyta</taxon>
        <taxon>Magnoliopsida</taxon>
        <taxon>eudicotyledons</taxon>
        <taxon>Gunneridae</taxon>
        <taxon>Pentapetalae</taxon>
        <taxon>asterids</taxon>
        <taxon>lamiids</taxon>
        <taxon>Lamiales</taxon>
        <taxon>Orobanchaceae</taxon>
        <taxon>Buchnereae</taxon>
        <taxon>Striga</taxon>
    </lineage>
</organism>
<comment type="caution">
    <text evidence="1">The sequence shown here is derived from an EMBL/GenBank/DDBJ whole genome shotgun (WGS) entry which is preliminary data.</text>
</comment>
<keyword evidence="1" id="KW-0808">Transferase</keyword>
<dbReference type="GO" id="GO:0032259">
    <property type="term" value="P:methylation"/>
    <property type="evidence" value="ECO:0007669"/>
    <property type="project" value="UniProtKB-KW"/>
</dbReference>
<evidence type="ECO:0000313" key="2">
    <source>
        <dbReference type="Proteomes" id="UP000325081"/>
    </source>
</evidence>
<keyword evidence="1" id="KW-0489">Methyltransferase</keyword>
<accession>A0A5A7RFF9</accession>
<keyword evidence="2" id="KW-1185">Reference proteome</keyword>
<dbReference type="GO" id="GO:0008168">
    <property type="term" value="F:methyltransferase activity"/>
    <property type="evidence" value="ECO:0007669"/>
    <property type="project" value="UniProtKB-KW"/>
</dbReference>
<dbReference type="Proteomes" id="UP000325081">
    <property type="component" value="Unassembled WGS sequence"/>
</dbReference>
<sequence length="303" mass="33817">MSAQKLTEPPMWFGKAKSAQKLTEPPTWFGKAKRAQKLTKPLTWFGSAKKCQKYKPSSIQGLGRPLKPKSRSYAATIPKRMILNSKWGRQPRSPRNYPDGYEGLAIARLGRCLQHACFNHNLVGTDLGTEKASKAELFPGFDLLLEAAPKLDRCPFTFTPVDLRFSLGWFAGWDSNGTDSSTTSSGPGSQLNESMKHLHNQKKQGLKLDIERNAKISHTFSKENLFALLSLALHGRFRDVGLTNSTTLDLYLNSSPVSASVLPSKSSSSMSADKSFKPGESHLFVKPLPKLWQFRELLHHHQH</sequence>
<name>A0A5A7RFF9_STRAF</name>
<gene>
    <name evidence="1" type="ORF">STAS_33617</name>
</gene>
<proteinExistence type="predicted"/>